<dbReference type="InterPro" id="IPR012334">
    <property type="entry name" value="Pectin_lyas_fold"/>
</dbReference>
<dbReference type="Proteomes" id="UP000554235">
    <property type="component" value="Unassembled WGS sequence"/>
</dbReference>
<evidence type="ECO:0000259" key="2">
    <source>
        <dbReference type="Pfam" id="PF13229"/>
    </source>
</evidence>
<organism evidence="3 4">
    <name type="scientific">Fusarium albosuccineum</name>
    <dbReference type="NCBI Taxonomy" id="1237068"/>
    <lineage>
        <taxon>Eukaryota</taxon>
        <taxon>Fungi</taxon>
        <taxon>Dikarya</taxon>
        <taxon>Ascomycota</taxon>
        <taxon>Pezizomycotina</taxon>
        <taxon>Sordariomycetes</taxon>
        <taxon>Hypocreomycetidae</taxon>
        <taxon>Hypocreales</taxon>
        <taxon>Nectriaceae</taxon>
        <taxon>Fusarium</taxon>
        <taxon>Fusarium decemcellulare species complex</taxon>
    </lineage>
</organism>
<sequence length="397" mass="42149">MKFTPSLLGLVFLGNAAAFPFSDDSGSLDTRASGKCQWKDQRCCKGFEYDAPDYSPGNHYPYRHTIYVKAHKSIQAAINKASPGDRIVVEAGTYAEQLTIKKDGIELVGRGAILVPPQKAVQNSCSGLSGPGTQTGICVTGSGVKLAKFRVEHRKVISVDKPVKDVTITGFSVRKFSGINIAILGAKNARVTKNKLADGAKYGSLTLGSYNTLVFDNEVSATRLAGIGVCMDNFSGVKVVKNRVTNHGVGLCVQTNNADVQYNRVSECCVAIFVDPGVKGAQIRHNYVGKSNSLCPGASGIILDGAINTLVWDNTVEAQHNNGMASGVVVVDDECPQTGPNISLSCLVLKHKAVSSGNVIVRNTLRNNDYDIFINSTGTGNVAKCNSCSLPKNLCGK</sequence>
<dbReference type="Pfam" id="PF13229">
    <property type="entry name" value="Beta_helix"/>
    <property type="match status" value="1"/>
</dbReference>
<evidence type="ECO:0000313" key="3">
    <source>
        <dbReference type="EMBL" id="KAF4455505.1"/>
    </source>
</evidence>
<dbReference type="GO" id="GO:0016829">
    <property type="term" value="F:lyase activity"/>
    <property type="evidence" value="ECO:0007669"/>
    <property type="project" value="UniProtKB-KW"/>
</dbReference>
<feature type="domain" description="Right handed beta helix" evidence="2">
    <location>
        <begin position="136"/>
        <end position="273"/>
    </location>
</feature>
<dbReference type="EMBL" id="JAADYS010002739">
    <property type="protein sequence ID" value="KAF4455505.1"/>
    <property type="molecule type" value="Genomic_DNA"/>
</dbReference>
<dbReference type="InterPro" id="IPR006626">
    <property type="entry name" value="PbH1"/>
</dbReference>
<dbReference type="SUPFAM" id="SSF51126">
    <property type="entry name" value="Pectin lyase-like"/>
    <property type="match status" value="1"/>
</dbReference>
<name>A0A8H4P1D7_9HYPO</name>
<dbReference type="InterPro" id="IPR039448">
    <property type="entry name" value="Beta_helix"/>
</dbReference>
<protein>
    <submittedName>
        <fullName evidence="3">Pectin lyase</fullName>
    </submittedName>
</protein>
<keyword evidence="3" id="KW-0456">Lyase</keyword>
<feature type="chain" id="PRO_5034318400" evidence="1">
    <location>
        <begin position="19"/>
        <end position="397"/>
    </location>
</feature>
<dbReference type="AlphaFoldDB" id="A0A8H4P1D7"/>
<dbReference type="SMART" id="SM00710">
    <property type="entry name" value="PbH1"/>
    <property type="match status" value="6"/>
</dbReference>
<evidence type="ECO:0000313" key="4">
    <source>
        <dbReference type="Proteomes" id="UP000554235"/>
    </source>
</evidence>
<dbReference type="Gene3D" id="2.160.20.10">
    <property type="entry name" value="Single-stranded right-handed beta-helix, Pectin lyase-like"/>
    <property type="match status" value="1"/>
</dbReference>
<dbReference type="InterPro" id="IPR011050">
    <property type="entry name" value="Pectin_lyase_fold/virulence"/>
</dbReference>
<keyword evidence="1" id="KW-0732">Signal</keyword>
<reference evidence="3 4" key="1">
    <citation type="submission" date="2020-01" db="EMBL/GenBank/DDBJ databases">
        <title>Identification and distribution of gene clusters putatively required for synthesis of sphingolipid metabolism inhibitors in phylogenetically diverse species of the filamentous fungus Fusarium.</title>
        <authorList>
            <person name="Kim H.-S."/>
            <person name="Busman M."/>
            <person name="Brown D.W."/>
            <person name="Divon H."/>
            <person name="Uhlig S."/>
            <person name="Proctor R.H."/>
        </authorList>
    </citation>
    <scope>NUCLEOTIDE SEQUENCE [LARGE SCALE GENOMIC DNA]</scope>
    <source>
        <strain evidence="3 4">NRRL 20459</strain>
    </source>
</reference>
<proteinExistence type="predicted"/>
<evidence type="ECO:0000256" key="1">
    <source>
        <dbReference type="SAM" id="SignalP"/>
    </source>
</evidence>
<dbReference type="OrthoDB" id="3488255at2759"/>
<feature type="signal peptide" evidence="1">
    <location>
        <begin position="1"/>
        <end position="18"/>
    </location>
</feature>
<comment type="caution">
    <text evidence="3">The sequence shown here is derived from an EMBL/GenBank/DDBJ whole genome shotgun (WGS) entry which is preliminary data.</text>
</comment>
<keyword evidence="4" id="KW-1185">Reference proteome</keyword>
<gene>
    <name evidence="3" type="ORF">FALBO_15614</name>
</gene>
<accession>A0A8H4P1D7</accession>